<dbReference type="InterPro" id="IPR038090">
    <property type="entry name" value="Cdt1_C_WH_dom_sf"/>
</dbReference>
<comment type="similarity">
    <text evidence="1">Belongs to the Cdt1 family.</text>
</comment>
<dbReference type="Pfam" id="PF16679">
    <property type="entry name" value="CDT1_C"/>
    <property type="match status" value="1"/>
</dbReference>
<feature type="domain" description="DNA replication factor Cdt1 C-terminal" evidence="3">
    <location>
        <begin position="438"/>
        <end position="527"/>
    </location>
</feature>
<dbReference type="EMBL" id="CP014246">
    <property type="protein sequence ID" value="AMD21665.1"/>
    <property type="molecule type" value="Genomic_DNA"/>
</dbReference>
<dbReference type="Proteomes" id="UP000243052">
    <property type="component" value="Chromosome vi"/>
</dbReference>
<dbReference type="Gene3D" id="1.10.10.1420">
    <property type="entry name" value="DNA replication factor Cdt1, C-terminal WH domain"/>
    <property type="match status" value="1"/>
</dbReference>
<keyword evidence="2" id="KW-0131">Cell cycle</keyword>
<evidence type="ECO:0000313" key="5">
    <source>
        <dbReference type="Proteomes" id="UP000243052"/>
    </source>
</evidence>
<dbReference type="STRING" id="45286.A0A0X8HUI5"/>
<dbReference type="AlphaFoldDB" id="A0A0X8HUI5"/>
<proteinExistence type="inferred from homology"/>
<name>A0A0X8HUI5_9SACH</name>
<dbReference type="InterPro" id="IPR032054">
    <property type="entry name" value="Cdt1_C"/>
</dbReference>
<dbReference type="GeneID" id="28724966"/>
<accession>A0A0X8HUI5</accession>
<dbReference type="OrthoDB" id="4058916at2759"/>
<organism evidence="4 5">
    <name type="scientific">Eremothecium sinecaudum</name>
    <dbReference type="NCBI Taxonomy" id="45286"/>
    <lineage>
        <taxon>Eukaryota</taxon>
        <taxon>Fungi</taxon>
        <taxon>Dikarya</taxon>
        <taxon>Ascomycota</taxon>
        <taxon>Saccharomycotina</taxon>
        <taxon>Saccharomycetes</taxon>
        <taxon>Saccharomycetales</taxon>
        <taxon>Saccharomycetaceae</taxon>
        <taxon>Eremothecium</taxon>
    </lineage>
</organism>
<evidence type="ECO:0000256" key="2">
    <source>
        <dbReference type="ARBA" id="ARBA00023306"/>
    </source>
</evidence>
<evidence type="ECO:0000259" key="3">
    <source>
        <dbReference type="Pfam" id="PF16679"/>
    </source>
</evidence>
<keyword evidence="5" id="KW-1185">Reference proteome</keyword>
<dbReference type="RefSeq" id="XP_017988661.1">
    <property type="nucleotide sequence ID" value="XM_018133213.1"/>
</dbReference>
<gene>
    <name evidence="4" type="ORF">AW171_hschr63632</name>
</gene>
<reference evidence="4 5" key="1">
    <citation type="submission" date="2016-01" db="EMBL/GenBank/DDBJ databases">
        <title>Genome sequence of the yeast Holleya sinecauda.</title>
        <authorList>
            <person name="Dietrich F.S."/>
        </authorList>
    </citation>
    <scope>NUCLEOTIDE SEQUENCE [LARGE SCALE GENOMIC DNA]</scope>
    <source>
        <strain evidence="4 5">ATCC 58844</strain>
    </source>
</reference>
<protein>
    <submittedName>
        <fullName evidence="4">HFL191Cp</fullName>
    </submittedName>
</protein>
<evidence type="ECO:0000313" key="4">
    <source>
        <dbReference type="EMBL" id="AMD21665.1"/>
    </source>
</evidence>
<sequence>MGSCVPVVDLDGISNEKELLEIVKRTLLAYDTFLLRNYANYDTLRDWVEQLTEIQPEKEVGFDGTFTGVFYDKGFAKEQYICDSGSNWVASARCDNELLARIRSRLKKLSLYFAELCLDAVSLEKKCTIGENDCCTVMTRYYTASGSAVLPNLTFDYLREYELYQPSGLLALFPVASGIQYLRHDSWNTIEDEDCLLIHTGDLLARLSKGAHTSSPIRIVKDSKMVRLEISPSLGYINESGVRQLEVLLDQQISAFPEVAEKFRPAETGRLKLKETVKFLKTLYRITISVLTLHKMNHPSVHFVELDLVLPQISNMAKRKVTEMDLLKITSIWELAYVIRRNAEGVLEVEIKPSLLQKGKEMAVHFNKVIDKWLDGRLQSQDEQSQLDISIERPLHDIANRREDAIRVRSKSSFSHTAISLKGVSKRPAKTEPNTKQLLDRIRTKERKAAELLNARELEWKKYLKVKMKQIFRILVALEPKKPYTLTYLTSLIVDSLLDSSNPIGTKEVETIIDQLQVILSDVMIVLNMNGGLKVYKWNRLHNEELRKRLED</sequence>
<evidence type="ECO:0000256" key="1">
    <source>
        <dbReference type="ARBA" id="ARBA00008356"/>
    </source>
</evidence>